<sequence>MLNIAPIKSTPYPTLRSCIDDCIQSVAQWQGADSKCMYGNAWQMSFAAQQSPDQPLIERLMLPRISTESLSAYHGLTFSYIERKGPAMDKNFMLDLLESRLSSGMPVLVGFDSYDCPWCVAFRRLHTSHACLAVGLDRPGNIIYLTDAYYGKELEAIDFDILEQACHFYALFDRCESTHSYTEWQTTLQGMLTNQANQVQPGEVAANLQSYAGTYLHTGIPADNSAEAGSRFKLYANALPISRIRFSQFLQLLNREASVPALSRAAEGYRHAGEQWDLINQFMIKVMCSGNKPAGRQKIHRRMCEIISLEEQQLEELVQLTMQAGRAR</sequence>
<accession>A0A089L3T3</accession>
<dbReference type="OrthoDB" id="2630463at2"/>
<gene>
    <name evidence="1" type="ORF">PBOR_03645</name>
</gene>
<dbReference type="EMBL" id="CP009285">
    <property type="protein sequence ID" value="AIQ56151.1"/>
    <property type="molecule type" value="Genomic_DNA"/>
</dbReference>
<evidence type="ECO:0000313" key="1">
    <source>
        <dbReference type="EMBL" id="AIQ56151.1"/>
    </source>
</evidence>
<dbReference type="AlphaFoldDB" id="A0A089L3T3"/>
<reference evidence="1" key="1">
    <citation type="submission" date="2014-08" db="EMBL/GenBank/DDBJ databases">
        <title>Comparative genomics of the Paenibacillus odorifer group.</title>
        <authorList>
            <person name="den Bakker H.C."/>
            <person name="Tsai Y.-C.Y.-C."/>
            <person name="Martin N."/>
            <person name="Korlach J."/>
            <person name="Wiedmann M."/>
        </authorList>
    </citation>
    <scope>NUCLEOTIDE SEQUENCE [LARGE SCALE GENOMIC DNA]</scope>
    <source>
        <strain evidence="1">DSM 13188</strain>
    </source>
</reference>
<proteinExistence type="predicted"/>
<evidence type="ECO:0000313" key="2">
    <source>
        <dbReference type="Proteomes" id="UP000029518"/>
    </source>
</evidence>
<dbReference type="Proteomes" id="UP000029518">
    <property type="component" value="Chromosome"/>
</dbReference>
<dbReference type="KEGG" id="pbd:PBOR_03645"/>
<name>A0A089L3T3_PAEBO</name>
<keyword evidence="2" id="KW-1185">Reference proteome</keyword>
<protein>
    <recommendedName>
        <fullName evidence="3">Butirosin biosynthesis protein H N-terminal domain-containing protein</fullName>
    </recommendedName>
</protein>
<dbReference type="HOGENOM" id="CLU_846886_0_0_9"/>
<dbReference type="RefSeq" id="WP_042210492.1">
    <property type="nucleotide sequence ID" value="NZ_CP009285.1"/>
</dbReference>
<organism evidence="1 2">
    <name type="scientific">Paenibacillus borealis</name>
    <dbReference type="NCBI Taxonomy" id="160799"/>
    <lineage>
        <taxon>Bacteria</taxon>
        <taxon>Bacillati</taxon>
        <taxon>Bacillota</taxon>
        <taxon>Bacilli</taxon>
        <taxon>Bacillales</taxon>
        <taxon>Paenibacillaceae</taxon>
        <taxon>Paenibacillus</taxon>
    </lineage>
</organism>
<evidence type="ECO:0008006" key="3">
    <source>
        <dbReference type="Google" id="ProtNLM"/>
    </source>
</evidence>